<keyword evidence="1" id="KW-0472">Membrane</keyword>
<feature type="transmembrane region" description="Helical" evidence="1">
    <location>
        <begin position="30"/>
        <end position="54"/>
    </location>
</feature>
<dbReference type="EMBL" id="JAKRKC020000001">
    <property type="protein sequence ID" value="MCK2214257.1"/>
    <property type="molecule type" value="Genomic_DNA"/>
</dbReference>
<dbReference type="Proteomes" id="UP001317259">
    <property type="component" value="Unassembled WGS sequence"/>
</dbReference>
<organism evidence="2 3">
    <name type="scientific">Actinomadura luzonensis</name>
    <dbReference type="NCBI Taxonomy" id="2805427"/>
    <lineage>
        <taxon>Bacteria</taxon>
        <taxon>Bacillati</taxon>
        <taxon>Actinomycetota</taxon>
        <taxon>Actinomycetes</taxon>
        <taxon>Streptosporangiales</taxon>
        <taxon>Thermomonosporaceae</taxon>
        <taxon>Actinomadura</taxon>
    </lineage>
</organism>
<gene>
    <name evidence="2" type="ORF">MF672_010710</name>
</gene>
<keyword evidence="3" id="KW-1185">Reference proteome</keyword>
<evidence type="ECO:0000256" key="1">
    <source>
        <dbReference type="SAM" id="Phobius"/>
    </source>
</evidence>
<accession>A0ABT0FPH7</accession>
<keyword evidence="1" id="KW-1133">Transmembrane helix</keyword>
<proteinExistence type="predicted"/>
<sequence>MRSFLVVCLLVLVAARLLAAAERARLAHDQVLALLYAAPALAIVAMALHSVWWLSR</sequence>
<name>A0ABT0FPH7_9ACTN</name>
<dbReference type="RefSeq" id="WP_242380702.1">
    <property type="nucleotide sequence ID" value="NZ_JAKRKC020000001.1"/>
</dbReference>
<evidence type="ECO:0000313" key="2">
    <source>
        <dbReference type="EMBL" id="MCK2214257.1"/>
    </source>
</evidence>
<comment type="caution">
    <text evidence="2">The sequence shown here is derived from an EMBL/GenBank/DDBJ whole genome shotgun (WGS) entry which is preliminary data.</text>
</comment>
<evidence type="ECO:0000313" key="3">
    <source>
        <dbReference type="Proteomes" id="UP001317259"/>
    </source>
</evidence>
<reference evidence="2 3" key="1">
    <citation type="submission" date="2022-04" db="EMBL/GenBank/DDBJ databases">
        <title>Genome draft of Actinomadura sp. ATCC 31491.</title>
        <authorList>
            <person name="Shi X."/>
            <person name="Du Y."/>
        </authorList>
    </citation>
    <scope>NUCLEOTIDE SEQUENCE [LARGE SCALE GENOMIC DNA]</scope>
    <source>
        <strain evidence="2 3">ATCC 31491</strain>
    </source>
</reference>
<keyword evidence="1" id="KW-0812">Transmembrane</keyword>
<protein>
    <submittedName>
        <fullName evidence="2">Uncharacterized protein</fullName>
    </submittedName>
</protein>